<protein>
    <submittedName>
        <fullName evidence="1">Uncharacterized protein</fullName>
    </submittedName>
</protein>
<name>A0A7R9DVH6_TIMPO</name>
<dbReference type="EMBL" id="OD032658">
    <property type="protein sequence ID" value="CAD7420521.1"/>
    <property type="molecule type" value="Genomic_DNA"/>
</dbReference>
<sequence length="27" mass="3046">MDVTGLAGQYRKIDYEDNSQKKKISSA</sequence>
<accession>A0A7R9DVH6</accession>
<gene>
    <name evidence="1" type="ORF">TPSB3V08_LOCUS13936</name>
</gene>
<evidence type="ECO:0000313" key="1">
    <source>
        <dbReference type="EMBL" id="CAD7420521.1"/>
    </source>
</evidence>
<dbReference type="AlphaFoldDB" id="A0A7R9DVH6"/>
<proteinExistence type="predicted"/>
<organism evidence="1">
    <name type="scientific">Timema poppense</name>
    <name type="common">Walking stick</name>
    <dbReference type="NCBI Taxonomy" id="170557"/>
    <lineage>
        <taxon>Eukaryota</taxon>
        <taxon>Metazoa</taxon>
        <taxon>Ecdysozoa</taxon>
        <taxon>Arthropoda</taxon>
        <taxon>Hexapoda</taxon>
        <taxon>Insecta</taxon>
        <taxon>Pterygota</taxon>
        <taxon>Neoptera</taxon>
        <taxon>Polyneoptera</taxon>
        <taxon>Phasmatodea</taxon>
        <taxon>Timematodea</taxon>
        <taxon>Timematoidea</taxon>
        <taxon>Timematidae</taxon>
        <taxon>Timema</taxon>
    </lineage>
</organism>
<reference evidence="1" key="1">
    <citation type="submission" date="2020-11" db="EMBL/GenBank/DDBJ databases">
        <authorList>
            <person name="Tran Van P."/>
        </authorList>
    </citation>
    <scope>NUCLEOTIDE SEQUENCE</scope>
</reference>